<keyword evidence="2" id="KW-0472">Membrane</keyword>
<organism evidence="4">
    <name type="scientific">marine metagenome</name>
    <dbReference type="NCBI Taxonomy" id="408172"/>
    <lineage>
        <taxon>unclassified sequences</taxon>
        <taxon>metagenomes</taxon>
        <taxon>ecological metagenomes</taxon>
    </lineage>
</organism>
<dbReference type="PANTHER" id="PTHR43739:SF5">
    <property type="entry name" value="EXO-ALPHA-SIALIDASE"/>
    <property type="match status" value="1"/>
</dbReference>
<feature type="domain" description="Sortilin N-terminal" evidence="3">
    <location>
        <begin position="118"/>
        <end position="220"/>
    </location>
</feature>
<keyword evidence="1" id="KW-0677">Repeat</keyword>
<evidence type="ECO:0000256" key="2">
    <source>
        <dbReference type="SAM" id="Phobius"/>
    </source>
</evidence>
<sequence>KLMGLACFIFVILLSVSGILLMHNDSLGLSKRMVEGQFLPEKYFHVAGKHRAVQSLAFISKKKTTLIFAGTNHGLFRSDDGGQSWIELKQGLFSQNIRDLAVDPKDSQLIYAGTPKGIFKSENQGENWNEWFDQSSGLANTLINELLINPKNTSTVYAATEGGLFVTNDDGDLWESVKSGIPKNENVRTIRFSAAHPDQLIVGTNNGVFKSSDGGQIWEKKWNDLPPGVSGLATLNTDPEFIFIGTRKGFYKSFNGGLNWIKDKHRDLKEIITLTIDSLDQTSIYLSSRKGLFYSENSGDVWKEITPHKNNIDGKKEVVITSINTILPIVGSKAHKPILLAGSERGLFISENNGEIWKFINFGESGITVSKENFQMDLSKLITEVHTGRFFGSYFFWLVDLASFGMIALAISGLMIVFYRKKIKKAKALKRSISDEELEIDKIIDMSESMDNISLNSQYIEEMVEHVEKYLKKCRTIYDISQENEEKERINKHIATLDKKLKNLMFNIDDFTKLTQDIRSKNSFPHDTIRQQSQD</sequence>
<dbReference type="PANTHER" id="PTHR43739">
    <property type="entry name" value="XYLOGLUCANASE (EUROFUNG)"/>
    <property type="match status" value="1"/>
</dbReference>
<evidence type="ECO:0000256" key="1">
    <source>
        <dbReference type="ARBA" id="ARBA00022737"/>
    </source>
</evidence>
<feature type="transmembrane region" description="Helical" evidence="2">
    <location>
        <begin position="394"/>
        <end position="419"/>
    </location>
</feature>
<evidence type="ECO:0000313" key="4">
    <source>
        <dbReference type="EMBL" id="SVB12230.1"/>
    </source>
</evidence>
<dbReference type="InterPro" id="IPR052025">
    <property type="entry name" value="Xyloglucanase_GH74"/>
</dbReference>
<reference evidence="4" key="1">
    <citation type="submission" date="2018-05" db="EMBL/GenBank/DDBJ databases">
        <authorList>
            <person name="Lanie J.A."/>
            <person name="Ng W.-L."/>
            <person name="Kazmierczak K.M."/>
            <person name="Andrzejewski T.M."/>
            <person name="Davidsen T.M."/>
            <person name="Wayne K.J."/>
            <person name="Tettelin H."/>
            <person name="Glass J.I."/>
            <person name="Rusch D."/>
            <person name="Podicherti R."/>
            <person name="Tsui H.-C.T."/>
            <person name="Winkler M.E."/>
        </authorList>
    </citation>
    <scope>NUCLEOTIDE SEQUENCE</scope>
</reference>
<dbReference type="SUPFAM" id="SSF110296">
    <property type="entry name" value="Oligoxyloglucan reducing end-specific cellobiohydrolase"/>
    <property type="match status" value="2"/>
</dbReference>
<dbReference type="Pfam" id="PF15902">
    <property type="entry name" value="Sortilin-Vps10"/>
    <property type="match status" value="1"/>
</dbReference>
<dbReference type="InterPro" id="IPR031778">
    <property type="entry name" value="Sortilin_N"/>
</dbReference>
<dbReference type="AlphaFoldDB" id="A0A382BED9"/>
<dbReference type="GO" id="GO:0010411">
    <property type="term" value="P:xyloglucan metabolic process"/>
    <property type="evidence" value="ECO:0007669"/>
    <property type="project" value="TreeGrafter"/>
</dbReference>
<keyword evidence="2" id="KW-1133">Transmembrane helix</keyword>
<dbReference type="InterPro" id="IPR015943">
    <property type="entry name" value="WD40/YVTN_repeat-like_dom_sf"/>
</dbReference>
<accession>A0A382BED9</accession>
<proteinExistence type="predicted"/>
<evidence type="ECO:0000259" key="3">
    <source>
        <dbReference type="Pfam" id="PF15902"/>
    </source>
</evidence>
<dbReference type="EMBL" id="UINC01029465">
    <property type="protein sequence ID" value="SVB12230.1"/>
    <property type="molecule type" value="Genomic_DNA"/>
</dbReference>
<gene>
    <name evidence="4" type="ORF">METZ01_LOCUS165084</name>
</gene>
<feature type="non-terminal residue" evidence="4">
    <location>
        <position position="1"/>
    </location>
</feature>
<dbReference type="Gene3D" id="2.130.10.10">
    <property type="entry name" value="YVTN repeat-like/Quinoprotein amine dehydrogenase"/>
    <property type="match status" value="3"/>
</dbReference>
<protein>
    <recommendedName>
        <fullName evidence="3">Sortilin N-terminal domain-containing protein</fullName>
    </recommendedName>
</protein>
<name>A0A382BED9_9ZZZZ</name>
<keyword evidence="2" id="KW-0812">Transmembrane</keyword>